<name>A0A916EKM1_9GLOM</name>
<proteinExistence type="predicted"/>
<evidence type="ECO:0000313" key="2">
    <source>
        <dbReference type="Proteomes" id="UP000684084"/>
    </source>
</evidence>
<reference evidence="1" key="1">
    <citation type="submission" date="2020-05" db="EMBL/GenBank/DDBJ databases">
        <authorList>
            <person name="Rincon C."/>
            <person name="Sanders R I."/>
            <person name="Robbins C."/>
            <person name="Chaturvedi A."/>
        </authorList>
    </citation>
    <scope>NUCLEOTIDE SEQUENCE</scope>
    <source>
        <strain evidence="1">CHB12</strain>
    </source>
</reference>
<comment type="caution">
    <text evidence="1">The sequence shown here is derived from an EMBL/GenBank/DDBJ whole genome shotgun (WGS) entry which is preliminary data.</text>
</comment>
<organism evidence="1 2">
    <name type="scientific">Rhizophagus irregularis</name>
    <dbReference type="NCBI Taxonomy" id="588596"/>
    <lineage>
        <taxon>Eukaryota</taxon>
        <taxon>Fungi</taxon>
        <taxon>Fungi incertae sedis</taxon>
        <taxon>Mucoromycota</taxon>
        <taxon>Glomeromycotina</taxon>
        <taxon>Glomeromycetes</taxon>
        <taxon>Glomerales</taxon>
        <taxon>Glomeraceae</taxon>
        <taxon>Rhizophagus</taxon>
    </lineage>
</organism>
<dbReference type="AlphaFoldDB" id="A0A916EKM1"/>
<accession>A0A916EKM1</accession>
<protein>
    <submittedName>
        <fullName evidence="1">Uncharacterized protein</fullName>
    </submittedName>
</protein>
<gene>
    <name evidence="1" type="ORF">CHRIB12_LOCUS21568</name>
</gene>
<dbReference type="OrthoDB" id="2441910at2759"/>
<dbReference type="EMBL" id="CAGKOT010000069">
    <property type="protein sequence ID" value="CAB5390537.1"/>
    <property type="molecule type" value="Genomic_DNA"/>
</dbReference>
<evidence type="ECO:0000313" key="1">
    <source>
        <dbReference type="EMBL" id="CAB5390537.1"/>
    </source>
</evidence>
<dbReference type="Proteomes" id="UP000684084">
    <property type="component" value="Unassembled WGS sequence"/>
</dbReference>
<sequence length="111" mass="12854">MCTESHDENETTLNFNYYYEFLKELDEKNKEEIKADYESCGPKFRTALDKFSECLPCFKIEILCSFLYDINQNIDPTRVKSGAMIRVQVESVKRCKRVGSSSTKQASGKEI</sequence>